<dbReference type="SUPFAM" id="SSF51445">
    <property type="entry name" value="(Trans)glycosidases"/>
    <property type="match status" value="1"/>
</dbReference>
<dbReference type="AlphaFoldDB" id="A0A812NA61"/>
<comment type="caution">
    <text evidence="1">The sequence shown here is derived from an EMBL/GenBank/DDBJ whole genome shotgun (WGS) entry which is preliminary data.</text>
</comment>
<name>A0A812NA61_SYMPI</name>
<sequence>MMTEAMQSQWGLGGRNDIGIMAQMGARMVRLYGNDPRFDGTKFLNYSNSWGLKIVAGISDYPYEHGPGSCWTTDLDCYEAIQESYTSTLEGKGFLANGKYHPALDTLVLTNEPDLKFTKTAGQDYMRAVLSAFDGVLAAEKAKGLNVTSPDNIKLTAAFSYSVCPKCKHILELRPMGCCVVCSDGTGPGTPCASLGGVGKEREDGGMRCPKVRAPNFADDCPGLPMIMDLHFAMEDPSSVGYTFRTDGWKEAYVNRWMHSFNGFLMACFVGADTLNKQFIQKYMKLPFNQDKSAQEMTKAFHEWSPKFQNGSPNP</sequence>
<evidence type="ECO:0000313" key="1">
    <source>
        <dbReference type="EMBL" id="CAE7303278.1"/>
    </source>
</evidence>
<keyword evidence="2" id="KW-1185">Reference proteome</keyword>
<proteinExistence type="predicted"/>
<dbReference type="Proteomes" id="UP000649617">
    <property type="component" value="Unassembled WGS sequence"/>
</dbReference>
<dbReference type="InterPro" id="IPR017853">
    <property type="entry name" value="GH"/>
</dbReference>
<dbReference type="OrthoDB" id="411493at2759"/>
<protein>
    <submittedName>
        <fullName evidence="1">TDP1 protein</fullName>
    </submittedName>
</protein>
<dbReference type="EMBL" id="CAJNIZ010010602">
    <property type="protein sequence ID" value="CAE7303278.1"/>
    <property type="molecule type" value="Genomic_DNA"/>
</dbReference>
<reference evidence="1" key="1">
    <citation type="submission" date="2021-02" db="EMBL/GenBank/DDBJ databases">
        <authorList>
            <person name="Dougan E. K."/>
            <person name="Rhodes N."/>
            <person name="Thang M."/>
            <person name="Chan C."/>
        </authorList>
    </citation>
    <scope>NUCLEOTIDE SEQUENCE</scope>
</reference>
<gene>
    <name evidence="1" type="primary">TDP1</name>
    <name evidence="1" type="ORF">SPIL2461_LOCUS6849</name>
</gene>
<evidence type="ECO:0000313" key="2">
    <source>
        <dbReference type="Proteomes" id="UP000649617"/>
    </source>
</evidence>
<organism evidence="1 2">
    <name type="scientific">Symbiodinium pilosum</name>
    <name type="common">Dinoflagellate</name>
    <dbReference type="NCBI Taxonomy" id="2952"/>
    <lineage>
        <taxon>Eukaryota</taxon>
        <taxon>Sar</taxon>
        <taxon>Alveolata</taxon>
        <taxon>Dinophyceae</taxon>
        <taxon>Suessiales</taxon>
        <taxon>Symbiodiniaceae</taxon>
        <taxon>Symbiodinium</taxon>
    </lineage>
</organism>
<accession>A0A812NA61</accession>